<evidence type="ECO:0000313" key="1">
    <source>
        <dbReference type="EMBL" id="MBM7494784.1"/>
    </source>
</evidence>
<accession>A0ABS2M3R1</accession>
<dbReference type="Proteomes" id="UP000764837">
    <property type="component" value="Unassembled WGS sequence"/>
</dbReference>
<gene>
    <name evidence="1" type="ORF">JOD64_006006</name>
</gene>
<sequence length="98" mass="10799">MSGPPRPTGSPPHTPLRPMWCCRACGGPWPCATARLVLKAEHEHDLIGLAIYLCGQLHEATRDLYRLNPDEAPGPQAMFARFVGWTPFRRTIVSPPPG</sequence>
<comment type="caution">
    <text evidence="1">The sequence shown here is derived from an EMBL/GenBank/DDBJ whole genome shotgun (WGS) entry which is preliminary data.</text>
</comment>
<name>A0ABS2M3R1_9ACTN</name>
<keyword evidence="2" id="KW-1185">Reference proteome</keyword>
<evidence type="ECO:0000313" key="2">
    <source>
        <dbReference type="Proteomes" id="UP000764837"/>
    </source>
</evidence>
<reference evidence="1 2" key="1">
    <citation type="submission" date="2021-01" db="EMBL/GenBank/DDBJ databases">
        <title>Sequencing the genomes of 1000 actinobacteria strains.</title>
        <authorList>
            <person name="Klenk H.-P."/>
        </authorList>
    </citation>
    <scope>NUCLEOTIDE SEQUENCE [LARGE SCALE GENOMIC DNA]</scope>
    <source>
        <strain evidence="1 2">DSM 100204</strain>
    </source>
</reference>
<dbReference type="EMBL" id="JAFBBP010000001">
    <property type="protein sequence ID" value="MBM7494784.1"/>
    <property type="molecule type" value="Genomic_DNA"/>
</dbReference>
<organism evidence="1 2">
    <name type="scientific">Micromonospora luteifusca</name>
    <dbReference type="NCBI Taxonomy" id="709860"/>
    <lineage>
        <taxon>Bacteria</taxon>
        <taxon>Bacillati</taxon>
        <taxon>Actinomycetota</taxon>
        <taxon>Actinomycetes</taxon>
        <taxon>Micromonosporales</taxon>
        <taxon>Micromonosporaceae</taxon>
        <taxon>Micromonospora</taxon>
    </lineage>
</organism>
<protein>
    <recommendedName>
        <fullName evidence="3">Flavin reductase</fullName>
    </recommendedName>
</protein>
<dbReference type="RefSeq" id="WP_204945317.1">
    <property type="nucleotide sequence ID" value="NZ_JAFBBP010000001.1"/>
</dbReference>
<proteinExistence type="predicted"/>
<evidence type="ECO:0008006" key="3">
    <source>
        <dbReference type="Google" id="ProtNLM"/>
    </source>
</evidence>